<dbReference type="InterPro" id="IPR050512">
    <property type="entry name" value="Sulf_AdTrans/APS_kinase"/>
</dbReference>
<dbReference type="eggNOG" id="arCOG01040">
    <property type="taxonomic scope" value="Archaea"/>
</dbReference>
<evidence type="ECO:0000256" key="5">
    <source>
        <dbReference type="HAMAP-Rule" id="MF_00065"/>
    </source>
</evidence>
<dbReference type="HOGENOM" id="CLU_046932_1_0_2"/>
<comment type="similarity">
    <text evidence="5 6">Belongs to the APS kinase family.</text>
</comment>
<dbReference type="STRING" id="593750.Metfor_0419"/>
<feature type="active site" description="Phosphoserine intermediate" evidence="5">
    <location>
        <position position="86"/>
    </location>
</feature>
<keyword evidence="9" id="KW-1185">Reference proteome</keyword>
<dbReference type="GeneID" id="14309092"/>
<dbReference type="GO" id="GO:0004020">
    <property type="term" value="F:adenylylsulfate kinase activity"/>
    <property type="evidence" value="ECO:0007669"/>
    <property type="project" value="UniProtKB-UniRule"/>
</dbReference>
<protein>
    <recommendedName>
        <fullName evidence="1 5">Adenylyl-sulfate kinase</fullName>
        <ecNumber evidence="1 5">2.7.1.25</ecNumber>
    </recommendedName>
    <alternativeName>
        <fullName evidence="5">APS kinase</fullName>
    </alternativeName>
    <alternativeName>
        <fullName evidence="5">ATP adenosine-5'-phosphosulfate 3'-phosphotransferase</fullName>
    </alternativeName>
    <alternativeName>
        <fullName evidence="5">Adenosine-5'-phosphosulfate kinase</fullName>
    </alternativeName>
</protein>
<evidence type="ECO:0000256" key="2">
    <source>
        <dbReference type="ARBA" id="ARBA00022679"/>
    </source>
</evidence>
<dbReference type="PANTHER" id="PTHR42700">
    <property type="entry name" value="SULFATE ADENYLYLTRANSFERASE"/>
    <property type="match status" value="1"/>
</dbReference>
<dbReference type="GO" id="GO:0010134">
    <property type="term" value="P:sulfate assimilation via adenylyl sulfate reduction"/>
    <property type="evidence" value="ECO:0007669"/>
    <property type="project" value="TreeGrafter"/>
</dbReference>
<keyword evidence="4 5" id="KW-0067">ATP-binding</keyword>
<dbReference type="GO" id="GO:0019379">
    <property type="term" value="P:sulfate assimilation, phosphoadenylyl sulfate reduction by phosphoadenylyl-sulfate reductase (thioredoxin)"/>
    <property type="evidence" value="ECO:0007669"/>
    <property type="project" value="TreeGrafter"/>
</dbReference>
<dbReference type="KEGG" id="mfo:Metfor_0419"/>
<evidence type="ECO:0000313" key="9">
    <source>
        <dbReference type="Proteomes" id="UP000010824"/>
    </source>
</evidence>
<dbReference type="NCBIfam" id="NF003013">
    <property type="entry name" value="PRK03846.1"/>
    <property type="match status" value="1"/>
</dbReference>
<evidence type="ECO:0000313" key="8">
    <source>
        <dbReference type="EMBL" id="AGB01492.1"/>
    </source>
</evidence>
<dbReference type="InterPro" id="IPR027417">
    <property type="entry name" value="P-loop_NTPase"/>
</dbReference>
<evidence type="ECO:0000256" key="1">
    <source>
        <dbReference type="ARBA" id="ARBA00012121"/>
    </source>
</evidence>
<dbReference type="GO" id="GO:0070814">
    <property type="term" value="P:hydrogen sulfide biosynthetic process"/>
    <property type="evidence" value="ECO:0007669"/>
    <property type="project" value="UniProtKB-UniRule"/>
</dbReference>
<dbReference type="RefSeq" id="WP_015284456.1">
    <property type="nucleotide sequence ID" value="NC_019943.1"/>
</dbReference>
<keyword evidence="2 5" id="KW-0808">Transferase</keyword>
<dbReference type="EC" id="2.7.1.25" evidence="1 5"/>
<dbReference type="InParanoid" id="L0H9R5"/>
<gene>
    <name evidence="5" type="primary">cysC</name>
    <name evidence="8" type="ordered locus">Metfor_0419</name>
</gene>
<organism evidence="8 9">
    <name type="scientific">Methanoregula formicica (strain DSM 22288 / NBRC 105244 / SMSP)</name>
    <dbReference type="NCBI Taxonomy" id="593750"/>
    <lineage>
        <taxon>Archaea</taxon>
        <taxon>Methanobacteriati</taxon>
        <taxon>Methanobacteriota</taxon>
        <taxon>Stenosarchaea group</taxon>
        <taxon>Methanomicrobia</taxon>
        <taxon>Methanomicrobiales</taxon>
        <taxon>Methanoregulaceae</taxon>
        <taxon>Methanoregula</taxon>
    </lineage>
</organism>
<comment type="pathway">
    <text evidence="5 6">Sulfur metabolism; hydrogen sulfide biosynthesis; sulfite from sulfate: step 2/3.</text>
</comment>
<feature type="binding site" evidence="5">
    <location>
        <begin position="11"/>
        <end position="18"/>
    </location>
    <ligand>
        <name>ATP</name>
        <dbReference type="ChEBI" id="CHEBI:30616"/>
    </ligand>
</feature>
<dbReference type="SUPFAM" id="SSF52540">
    <property type="entry name" value="P-loop containing nucleoside triphosphate hydrolases"/>
    <property type="match status" value="1"/>
</dbReference>
<dbReference type="AlphaFoldDB" id="L0H9R5"/>
<accession>L0H9R5</accession>
<dbReference type="Proteomes" id="UP000010824">
    <property type="component" value="Chromosome"/>
</dbReference>
<dbReference type="EMBL" id="CP003167">
    <property type="protein sequence ID" value="AGB01492.1"/>
    <property type="molecule type" value="Genomic_DNA"/>
</dbReference>
<dbReference type="HAMAP" id="MF_00065">
    <property type="entry name" value="Adenylyl_sulf_kinase"/>
    <property type="match status" value="1"/>
</dbReference>
<keyword evidence="3 5" id="KW-0547">Nucleotide-binding</keyword>
<proteinExistence type="inferred from homology"/>
<dbReference type="InterPro" id="IPR002891">
    <property type="entry name" value="APS"/>
</dbReference>
<comment type="catalytic activity">
    <reaction evidence="5 6">
        <text>adenosine 5'-phosphosulfate + ATP = 3'-phosphoadenylyl sulfate + ADP + H(+)</text>
        <dbReference type="Rhea" id="RHEA:24152"/>
        <dbReference type="ChEBI" id="CHEBI:15378"/>
        <dbReference type="ChEBI" id="CHEBI:30616"/>
        <dbReference type="ChEBI" id="CHEBI:58243"/>
        <dbReference type="ChEBI" id="CHEBI:58339"/>
        <dbReference type="ChEBI" id="CHEBI:456216"/>
        <dbReference type="EC" id="2.7.1.25"/>
    </reaction>
</comment>
<evidence type="ECO:0000256" key="4">
    <source>
        <dbReference type="ARBA" id="ARBA00022840"/>
    </source>
</evidence>
<feature type="domain" description="APS kinase" evidence="7">
    <location>
        <begin position="4"/>
        <end position="152"/>
    </location>
</feature>
<dbReference type="PANTHER" id="PTHR42700:SF1">
    <property type="entry name" value="SULFATE ADENYLYLTRANSFERASE"/>
    <property type="match status" value="1"/>
</dbReference>
<dbReference type="GO" id="GO:0004781">
    <property type="term" value="F:sulfate adenylyltransferase (ATP) activity"/>
    <property type="evidence" value="ECO:0007669"/>
    <property type="project" value="TreeGrafter"/>
</dbReference>
<evidence type="ECO:0000259" key="7">
    <source>
        <dbReference type="Pfam" id="PF01583"/>
    </source>
</evidence>
<dbReference type="OrthoDB" id="28808at2157"/>
<reference evidence="8 9" key="2">
    <citation type="journal article" date="2014" name="Genome Announc.">
        <title>Complete Genome Sequence of Methanoregula formicica SMSPT, a Mesophilic Hydrogenotrophic Methanogen Isolated from a Methanogenic Upflow Anaerobic Sludge Blanket Reactor.</title>
        <authorList>
            <person name="Yamamoto K."/>
            <person name="Tamaki H."/>
            <person name="Cadillo-Quiroz H."/>
            <person name="Imachi H."/>
            <person name="Kyrpides N."/>
            <person name="Woyke T."/>
            <person name="Goodwin L."/>
            <person name="Zinder S.H."/>
            <person name="Kamagata Y."/>
            <person name="Liu W.T."/>
        </authorList>
    </citation>
    <scope>NUCLEOTIDE SEQUENCE [LARGE SCALE GENOMIC DNA]</scope>
    <source>
        <strain evidence="9">DSM 22288 / NBRC 105244 / SMSP</strain>
    </source>
</reference>
<keyword evidence="5" id="KW-0597">Phosphoprotein</keyword>
<dbReference type="Pfam" id="PF01583">
    <property type="entry name" value="APS_kinase"/>
    <property type="match status" value="1"/>
</dbReference>
<reference evidence="9" key="1">
    <citation type="submission" date="2011-12" db="EMBL/GenBank/DDBJ databases">
        <title>Complete sequence of Methanoregula formicicum SMSP.</title>
        <authorList>
            <person name="Lucas S."/>
            <person name="Han J."/>
            <person name="Lapidus A."/>
            <person name="Cheng J.-F."/>
            <person name="Goodwin L."/>
            <person name="Pitluck S."/>
            <person name="Peters L."/>
            <person name="Ovchinnikova G."/>
            <person name="Teshima H."/>
            <person name="Detter J.C."/>
            <person name="Han C."/>
            <person name="Tapia R."/>
            <person name="Land M."/>
            <person name="Hauser L."/>
            <person name="Kyrpides N."/>
            <person name="Ivanova N."/>
            <person name="Pagani I."/>
            <person name="Imachi H."/>
            <person name="Tamaki H."/>
            <person name="Sekiguchi Y."/>
            <person name="Kamagata Y."/>
            <person name="Cadillo-Quiroz H."/>
            <person name="Zinder S."/>
            <person name="Liu W.-T."/>
            <person name="Woyke T."/>
        </authorList>
    </citation>
    <scope>NUCLEOTIDE SEQUENCE [LARGE SCALE GENOMIC DNA]</scope>
    <source>
        <strain evidence="9">DSM 22288 / NBRC 105244 / SMSP</strain>
    </source>
</reference>
<dbReference type="NCBIfam" id="TIGR00455">
    <property type="entry name" value="apsK"/>
    <property type="match status" value="1"/>
</dbReference>
<keyword evidence="5 6" id="KW-0418">Kinase</keyword>
<evidence type="ECO:0000256" key="3">
    <source>
        <dbReference type="ARBA" id="ARBA00022741"/>
    </source>
</evidence>
<dbReference type="Gene3D" id="3.40.50.300">
    <property type="entry name" value="P-loop containing nucleotide triphosphate hydrolases"/>
    <property type="match status" value="1"/>
</dbReference>
<dbReference type="GO" id="GO:0005737">
    <property type="term" value="C:cytoplasm"/>
    <property type="evidence" value="ECO:0007669"/>
    <property type="project" value="TreeGrafter"/>
</dbReference>
<evidence type="ECO:0000256" key="6">
    <source>
        <dbReference type="RuleBase" id="RU004347"/>
    </source>
</evidence>
<dbReference type="UniPathway" id="UPA00140">
    <property type="reaction ID" value="UER00205"/>
</dbReference>
<dbReference type="CDD" id="cd02027">
    <property type="entry name" value="APSK"/>
    <property type="match status" value="1"/>
</dbReference>
<comment type="function">
    <text evidence="5 6">Catalyzes the synthesis of activated sulfate.</text>
</comment>
<name>L0H9R5_METFS</name>
<sequence>MNDGFTLWFTGWSGSGKTTLAIEVEKSLKKYGIPYVQRLDGDIVRRDLSRDLGFTKKDRDENIRRVTFVAELLSKNGVATLVSFISPYREARATARSRCHNFIEIFMKCDPEILKNRDVKGFYQKAKNQQIHNFTGVSDPYEEPLDPEITIDSGRLSVAEARDLIIQHLKNKGLMG</sequence>
<dbReference type="InterPro" id="IPR059117">
    <property type="entry name" value="APS_kinase_dom"/>
</dbReference>
<dbReference type="GO" id="GO:0005524">
    <property type="term" value="F:ATP binding"/>
    <property type="evidence" value="ECO:0007669"/>
    <property type="project" value="UniProtKB-UniRule"/>
</dbReference>